<dbReference type="InterPro" id="IPR017969">
    <property type="entry name" value="Heavy-metal-associated_CS"/>
</dbReference>
<dbReference type="SUPFAM" id="SSF55008">
    <property type="entry name" value="HMA, heavy metal-associated domain"/>
    <property type="match status" value="1"/>
</dbReference>
<evidence type="ECO:0000259" key="2">
    <source>
        <dbReference type="PROSITE" id="PS50846"/>
    </source>
</evidence>
<reference evidence="3 5" key="1">
    <citation type="submission" date="2015-09" db="EMBL/GenBank/DDBJ databases">
        <title>Identification and resolution of microdiversity through metagenomic sequencing of parallel consortia.</title>
        <authorList>
            <person name="Nelson W.C."/>
            <person name="Romine M.F."/>
            <person name="Lindemann S.R."/>
        </authorList>
    </citation>
    <scope>NUCLEOTIDE SEQUENCE [LARGE SCALE GENOMIC DNA]</scope>
    <source>
        <strain evidence="3">HL-109</strain>
    </source>
</reference>
<dbReference type="AlphaFoldDB" id="A0A0P8A9A5"/>
<dbReference type="PROSITE" id="PS50846">
    <property type="entry name" value="HMA_2"/>
    <property type="match status" value="1"/>
</dbReference>
<dbReference type="InterPro" id="IPR036163">
    <property type="entry name" value="HMA_dom_sf"/>
</dbReference>
<dbReference type="InterPro" id="IPR006121">
    <property type="entry name" value="HMA_dom"/>
</dbReference>
<dbReference type="OrthoDB" id="9801832at2"/>
<dbReference type="Proteomes" id="UP000182800">
    <property type="component" value="Unassembled WGS sequence"/>
</dbReference>
<dbReference type="CDD" id="cd00371">
    <property type="entry name" value="HMA"/>
    <property type="match status" value="1"/>
</dbReference>
<evidence type="ECO:0000256" key="1">
    <source>
        <dbReference type="ARBA" id="ARBA00022723"/>
    </source>
</evidence>
<accession>A0A0P8A9A5</accession>
<name>A0A0P8A9A5_9HYPH</name>
<dbReference type="Proteomes" id="UP000050497">
    <property type="component" value="Unassembled WGS sequence"/>
</dbReference>
<dbReference type="STRING" id="1653334.GA0071312_1376"/>
<dbReference type="PROSITE" id="PS01047">
    <property type="entry name" value="HMA_1"/>
    <property type="match status" value="1"/>
</dbReference>
<evidence type="ECO:0000313" key="5">
    <source>
        <dbReference type="Proteomes" id="UP000050497"/>
    </source>
</evidence>
<dbReference type="Gene3D" id="3.30.70.100">
    <property type="match status" value="1"/>
</dbReference>
<dbReference type="GO" id="GO:0046872">
    <property type="term" value="F:metal ion binding"/>
    <property type="evidence" value="ECO:0007669"/>
    <property type="project" value="UniProtKB-KW"/>
</dbReference>
<evidence type="ECO:0000313" key="3">
    <source>
        <dbReference type="EMBL" id="KPQ11685.1"/>
    </source>
</evidence>
<evidence type="ECO:0000313" key="4">
    <source>
        <dbReference type="EMBL" id="SCC80238.1"/>
    </source>
</evidence>
<organism evidence="3 5">
    <name type="scientific">Saliniramus fredricksonii</name>
    <dbReference type="NCBI Taxonomy" id="1653334"/>
    <lineage>
        <taxon>Bacteria</taxon>
        <taxon>Pseudomonadati</taxon>
        <taxon>Pseudomonadota</taxon>
        <taxon>Alphaproteobacteria</taxon>
        <taxon>Hyphomicrobiales</taxon>
        <taxon>Salinarimonadaceae</taxon>
        <taxon>Saliniramus</taxon>
    </lineage>
</organism>
<dbReference type="EMBL" id="FMBM01000002">
    <property type="protein sequence ID" value="SCC80238.1"/>
    <property type="molecule type" value="Genomic_DNA"/>
</dbReference>
<reference evidence="4 6" key="2">
    <citation type="submission" date="2016-08" db="EMBL/GenBank/DDBJ databases">
        <authorList>
            <person name="Varghese N."/>
            <person name="Submissions Spin"/>
        </authorList>
    </citation>
    <scope>NUCLEOTIDE SEQUENCE [LARGE SCALE GENOMIC DNA]</scope>
    <source>
        <strain evidence="4 6">HL-109</strain>
    </source>
</reference>
<keyword evidence="6" id="KW-1185">Reference proteome</keyword>
<feature type="domain" description="HMA" evidence="2">
    <location>
        <begin position="5"/>
        <end position="68"/>
    </location>
</feature>
<dbReference type="EMBL" id="LJSX01000006">
    <property type="protein sequence ID" value="KPQ11685.1"/>
    <property type="molecule type" value="Genomic_DNA"/>
</dbReference>
<sequence length="71" mass="7285">MSETSQISLAIEGMSCGGCLAAVERIVKKIDPQAVIRVDLDAGAAQLRTQAPVETVCAALDKGGFPAQARG</sequence>
<comment type="caution">
    <text evidence="3">The sequence shown here is derived from an EMBL/GenBank/DDBJ whole genome shotgun (WGS) entry which is preliminary data.</text>
</comment>
<proteinExistence type="predicted"/>
<dbReference type="RefSeq" id="WP_074444343.1">
    <property type="nucleotide sequence ID" value="NZ_FMBM01000002.1"/>
</dbReference>
<gene>
    <name evidence="3" type="primary">copZ</name>
    <name evidence="4" type="ORF">GA0071312_1376</name>
    <name evidence="3" type="ORF">HLUCCO17_05725</name>
</gene>
<dbReference type="Pfam" id="PF00403">
    <property type="entry name" value="HMA"/>
    <property type="match status" value="1"/>
</dbReference>
<evidence type="ECO:0000313" key="6">
    <source>
        <dbReference type="Proteomes" id="UP000182800"/>
    </source>
</evidence>
<protein>
    <submittedName>
        <fullName evidence="3 4">Copper chaperone</fullName>
    </submittedName>
</protein>
<keyword evidence="1" id="KW-0479">Metal-binding</keyword>